<dbReference type="Gene3D" id="3.30.930.10">
    <property type="entry name" value="Bira Bifunctional Protein, Domain 2"/>
    <property type="match status" value="1"/>
</dbReference>
<dbReference type="GO" id="GO:0004821">
    <property type="term" value="F:histidine-tRNA ligase activity"/>
    <property type="evidence" value="ECO:0007669"/>
    <property type="project" value="TreeGrafter"/>
</dbReference>
<reference evidence="2 3" key="1">
    <citation type="journal article" date="2020" name="Nat. Food">
        <title>A phased Vanilla planifolia genome enables genetic improvement of flavour and production.</title>
        <authorList>
            <person name="Hasing T."/>
            <person name="Tang H."/>
            <person name="Brym M."/>
            <person name="Khazi F."/>
            <person name="Huang T."/>
            <person name="Chambers A.H."/>
        </authorList>
    </citation>
    <scope>NUCLEOTIDE SEQUENCE [LARGE SCALE GENOMIC DNA]</scope>
    <source>
        <tissue evidence="2">Leaf</tissue>
    </source>
</reference>
<dbReference type="GO" id="GO:0032543">
    <property type="term" value="P:mitochondrial translation"/>
    <property type="evidence" value="ECO:0007669"/>
    <property type="project" value="TreeGrafter"/>
</dbReference>
<protein>
    <recommendedName>
        <fullName evidence="1">Class II Histidinyl-tRNA synthetase (HisRS)-like catalytic core domain-containing protein</fullName>
    </recommendedName>
</protein>
<dbReference type="EMBL" id="JADCNM010000001">
    <property type="protein sequence ID" value="KAG0500687.1"/>
    <property type="molecule type" value="Genomic_DNA"/>
</dbReference>
<evidence type="ECO:0000259" key="1">
    <source>
        <dbReference type="Pfam" id="PF13393"/>
    </source>
</evidence>
<dbReference type="PANTHER" id="PTHR11476:SF7">
    <property type="entry name" value="HISTIDINE--TRNA LIGASE"/>
    <property type="match status" value="1"/>
</dbReference>
<dbReference type="PANTHER" id="PTHR11476">
    <property type="entry name" value="HISTIDYL-TRNA SYNTHETASE"/>
    <property type="match status" value="1"/>
</dbReference>
<evidence type="ECO:0000313" key="2">
    <source>
        <dbReference type="EMBL" id="KAG0500687.1"/>
    </source>
</evidence>
<name>A0A835SBS8_VANPL</name>
<dbReference type="OrthoDB" id="1906957at2759"/>
<dbReference type="Pfam" id="PF13393">
    <property type="entry name" value="tRNA-synt_His"/>
    <property type="match status" value="1"/>
</dbReference>
<accession>A0A835SBS8</accession>
<evidence type="ECO:0000313" key="3">
    <source>
        <dbReference type="Proteomes" id="UP000639772"/>
    </source>
</evidence>
<gene>
    <name evidence="2" type="ORF">HPP92_000759</name>
</gene>
<dbReference type="FunFam" id="3.30.930.10:FF:000061">
    <property type="entry name" value="Histidine--tRNA ligase, cytoplasmic"/>
    <property type="match status" value="1"/>
</dbReference>
<organism evidence="2 3">
    <name type="scientific">Vanilla planifolia</name>
    <name type="common">Vanilla</name>
    <dbReference type="NCBI Taxonomy" id="51239"/>
    <lineage>
        <taxon>Eukaryota</taxon>
        <taxon>Viridiplantae</taxon>
        <taxon>Streptophyta</taxon>
        <taxon>Embryophyta</taxon>
        <taxon>Tracheophyta</taxon>
        <taxon>Spermatophyta</taxon>
        <taxon>Magnoliopsida</taxon>
        <taxon>Liliopsida</taxon>
        <taxon>Asparagales</taxon>
        <taxon>Orchidaceae</taxon>
        <taxon>Vanilloideae</taxon>
        <taxon>Vanilleae</taxon>
        <taxon>Vanilla</taxon>
    </lineage>
</organism>
<dbReference type="AlphaFoldDB" id="A0A835SBS8"/>
<dbReference type="GO" id="GO:0005829">
    <property type="term" value="C:cytosol"/>
    <property type="evidence" value="ECO:0007669"/>
    <property type="project" value="TreeGrafter"/>
</dbReference>
<feature type="domain" description="Class II Histidinyl-tRNA synthetase (HisRS)-like catalytic core" evidence="1">
    <location>
        <begin position="478"/>
        <end position="762"/>
    </location>
</feature>
<dbReference type="CDD" id="cd00773">
    <property type="entry name" value="HisRS-like_core"/>
    <property type="match status" value="1"/>
</dbReference>
<proteinExistence type="predicted"/>
<sequence>MAFAGGEGLSLLIGGKGSHLSSADVYAISRGLRKATIDPAALDRLSRSKASTTPPPSIESSSVFLTLEESRAALVVLLNKFLLSDAAVRPTLPVLIEEVLGLRSGHESVDFGSPHALITSLCCLSGKGPDDVGRANRDEIFVIERSAFPLVGILSILDCCLSALTKLSDVVAALSCEVARADAAVFDISPSGDGLSIKDETDVGGDMKALLFGSKLVGQSYLGAYSDIPAVHGSFRGALRSLHGRARVELNSSINARKAATGAVSHSREKALVASVLPLALSIQSMSEISLARAKSCAASLNDQELQNLANEEIEKTCALLDALKVEVKLVLENSVSDSDSAVVLHYLYEIVMKFRKILAWEMAIAMYVIEIDDSIGKPELGEQGGTKLGVENGKLGKEKKKKKTLGRGTSIIWQIIVNRMRSEGEIHLDNVATLGQWAQQLALYFDPQDAFNGTLLEKIKEIVESNEIRRLPKIPKGTRDFGKDQMAIRERAFSIITSVFKMHGAVALDTPVFELRETLMGKYGEDSKLIYDLADQGGELCSLRYDLTVPFARYVAMNNISSLKRYQIAKVYRRDNPSKGRYREFYQCDLDIAGQYEVMEPDFEVLKVLTELLDKLNIGDYEIKLNHRKLLDGMLGICGVSSEKFRTVCSSIDKLDKQPFEQVKTELVEEKGLAVETVDRIGMFVKKRGPPLEVLSELKKEDSPFLGHADSALALNELEILFKALGKSKSLEKIVFDLSLARGLDYYTGVIFEAVFKGSTQVGSIAAGDVMIIL</sequence>
<dbReference type="SUPFAM" id="SSF55681">
    <property type="entry name" value="Class II aaRS and biotin synthetases"/>
    <property type="match status" value="1"/>
</dbReference>
<dbReference type="Proteomes" id="UP000639772">
    <property type="component" value="Chromosome 1"/>
</dbReference>
<dbReference type="GO" id="GO:0005739">
    <property type="term" value="C:mitochondrion"/>
    <property type="evidence" value="ECO:0007669"/>
    <property type="project" value="TreeGrafter"/>
</dbReference>
<dbReference type="InterPro" id="IPR045864">
    <property type="entry name" value="aa-tRNA-synth_II/BPL/LPL"/>
</dbReference>
<comment type="caution">
    <text evidence="2">The sequence shown here is derived from an EMBL/GenBank/DDBJ whole genome shotgun (WGS) entry which is preliminary data.</text>
</comment>
<dbReference type="InterPro" id="IPR041715">
    <property type="entry name" value="HisRS-like_core"/>
</dbReference>
<dbReference type="GO" id="GO:0006427">
    <property type="term" value="P:histidyl-tRNA aminoacylation"/>
    <property type="evidence" value="ECO:0007669"/>
    <property type="project" value="TreeGrafter"/>
</dbReference>
<dbReference type="GO" id="GO:0003723">
    <property type="term" value="F:RNA binding"/>
    <property type="evidence" value="ECO:0007669"/>
    <property type="project" value="TreeGrafter"/>
</dbReference>